<accession>A0ABS7STH0</accession>
<keyword evidence="4" id="KW-1185">Reference proteome</keyword>
<dbReference type="EMBL" id="JAFBIL020000007">
    <property type="protein sequence ID" value="MBZ2209242.1"/>
    <property type="molecule type" value="Genomic_DNA"/>
</dbReference>
<reference evidence="3 4" key="1">
    <citation type="submission" date="2021-08" db="EMBL/GenBank/DDBJ databases">
        <title>Massilia sp. R798.</title>
        <authorList>
            <person name="Baek J.H."/>
            <person name="Jung H.S."/>
            <person name="Kim K.R."/>
            <person name="Jeon C.O."/>
        </authorList>
    </citation>
    <scope>NUCLEOTIDE SEQUENCE [LARGE SCALE GENOMIC DNA]</scope>
    <source>
        <strain evidence="3 4">R798</strain>
    </source>
</reference>
<name>A0ABS7STH0_9BURK</name>
<evidence type="ECO:0000313" key="3">
    <source>
        <dbReference type="EMBL" id="MBZ2209242.1"/>
    </source>
</evidence>
<protein>
    <recommendedName>
        <fullName evidence="5">DUF1311 domain-containing protein</fullName>
    </recommendedName>
</protein>
<feature type="compositionally biased region" description="Low complexity" evidence="1">
    <location>
        <begin position="12"/>
        <end position="41"/>
    </location>
</feature>
<proteinExistence type="predicted"/>
<feature type="compositionally biased region" description="Pro residues" evidence="1">
    <location>
        <begin position="1"/>
        <end position="11"/>
    </location>
</feature>
<feature type="region of interest" description="Disordered" evidence="1">
    <location>
        <begin position="1"/>
        <end position="47"/>
    </location>
</feature>
<sequence length="215" mass="23406">MPEPARAPAPAPAAAAATPAAAAPAPAAAPPARGWGRKAAPAPAPVKPERGPVKLRWWIGLLAIVLGLWMWDKPRKIEARVDRALALGAECKLNEAQAELIALRSTRATPEQLQRLQQGLNKASSACERKQQRARAWRDTVAEVDRAIDDATFIKAQQRLQGFVRNWGEDGDTRSLKEKISTARVAWQNSDAGKLEKEKADCRARGGRWLAGSCW</sequence>
<feature type="signal peptide" evidence="2">
    <location>
        <begin position="1"/>
        <end position="22"/>
    </location>
</feature>
<keyword evidence="2" id="KW-0732">Signal</keyword>
<feature type="chain" id="PRO_5047291859" description="DUF1311 domain-containing protein" evidence="2">
    <location>
        <begin position="23"/>
        <end position="215"/>
    </location>
</feature>
<dbReference type="RefSeq" id="WP_223469710.1">
    <property type="nucleotide sequence ID" value="NZ_JAFBIL020000007.1"/>
</dbReference>
<dbReference type="Proteomes" id="UP000809349">
    <property type="component" value="Unassembled WGS sequence"/>
</dbReference>
<organism evidence="3 4">
    <name type="scientific">Massilia soli</name>
    <dbReference type="NCBI Taxonomy" id="2792854"/>
    <lineage>
        <taxon>Bacteria</taxon>
        <taxon>Pseudomonadati</taxon>
        <taxon>Pseudomonadota</taxon>
        <taxon>Betaproteobacteria</taxon>
        <taxon>Burkholderiales</taxon>
        <taxon>Oxalobacteraceae</taxon>
        <taxon>Telluria group</taxon>
        <taxon>Massilia</taxon>
    </lineage>
</organism>
<evidence type="ECO:0000256" key="1">
    <source>
        <dbReference type="SAM" id="MobiDB-lite"/>
    </source>
</evidence>
<gene>
    <name evidence="3" type="ORF">I4X03_018385</name>
</gene>
<evidence type="ECO:0008006" key="5">
    <source>
        <dbReference type="Google" id="ProtNLM"/>
    </source>
</evidence>
<evidence type="ECO:0000313" key="4">
    <source>
        <dbReference type="Proteomes" id="UP000809349"/>
    </source>
</evidence>
<comment type="caution">
    <text evidence="3">The sequence shown here is derived from an EMBL/GenBank/DDBJ whole genome shotgun (WGS) entry which is preliminary data.</text>
</comment>
<evidence type="ECO:0000256" key="2">
    <source>
        <dbReference type="SAM" id="SignalP"/>
    </source>
</evidence>